<gene>
    <name evidence="3" type="ORF">Ctob_001977</name>
</gene>
<name>A0A0M0J445_9EUKA</name>
<dbReference type="Proteomes" id="UP000037460">
    <property type="component" value="Unassembled WGS sequence"/>
</dbReference>
<dbReference type="EMBL" id="JWZX01003389">
    <property type="protein sequence ID" value="KOO21107.1"/>
    <property type="molecule type" value="Genomic_DNA"/>
</dbReference>
<accession>A0A0M0J445</accession>
<evidence type="ECO:0000313" key="3">
    <source>
        <dbReference type="EMBL" id="KOO21107.1"/>
    </source>
</evidence>
<dbReference type="Pfam" id="PF13088">
    <property type="entry name" value="BNR_2"/>
    <property type="match status" value="1"/>
</dbReference>
<organism evidence="3 4">
    <name type="scientific">Chrysochromulina tobinii</name>
    <dbReference type="NCBI Taxonomy" id="1460289"/>
    <lineage>
        <taxon>Eukaryota</taxon>
        <taxon>Haptista</taxon>
        <taxon>Haptophyta</taxon>
        <taxon>Prymnesiophyceae</taxon>
        <taxon>Prymnesiales</taxon>
        <taxon>Chrysochromulinaceae</taxon>
        <taxon>Chrysochromulina</taxon>
    </lineage>
</organism>
<evidence type="ECO:0000259" key="2">
    <source>
        <dbReference type="Pfam" id="PF13088"/>
    </source>
</evidence>
<dbReference type="GO" id="GO:0016787">
    <property type="term" value="F:hydrolase activity"/>
    <property type="evidence" value="ECO:0007669"/>
    <property type="project" value="UniProtKB-KW"/>
</dbReference>
<dbReference type="OrthoDB" id="504663at2759"/>
<keyword evidence="3" id="KW-0378">Hydrolase</keyword>
<dbReference type="SUPFAM" id="SSF50939">
    <property type="entry name" value="Sialidases"/>
    <property type="match status" value="1"/>
</dbReference>
<dbReference type="Gene3D" id="2.120.10.10">
    <property type="match status" value="1"/>
</dbReference>
<protein>
    <submittedName>
        <fullName evidence="3">Glycoside hydrolase family protein</fullName>
    </submittedName>
</protein>
<keyword evidence="4" id="KW-1185">Reference proteome</keyword>
<dbReference type="InterPro" id="IPR011040">
    <property type="entry name" value="Sialidase"/>
</dbReference>
<evidence type="ECO:0000313" key="4">
    <source>
        <dbReference type="Proteomes" id="UP000037460"/>
    </source>
</evidence>
<reference evidence="4" key="1">
    <citation type="journal article" date="2015" name="PLoS Genet.">
        <title>Genome Sequence and Transcriptome Analyses of Chrysochromulina tobin: Metabolic Tools for Enhanced Algal Fitness in the Prominent Order Prymnesiales (Haptophyceae).</title>
        <authorList>
            <person name="Hovde B.T."/>
            <person name="Deodato C.R."/>
            <person name="Hunsperger H.M."/>
            <person name="Ryken S.A."/>
            <person name="Yost W."/>
            <person name="Jha R.K."/>
            <person name="Patterson J."/>
            <person name="Monnat R.J. Jr."/>
            <person name="Barlow S.B."/>
            <person name="Starkenburg S.R."/>
            <person name="Cattolico R.A."/>
        </authorList>
    </citation>
    <scope>NUCLEOTIDE SEQUENCE</scope>
    <source>
        <strain evidence="4">CCMP291</strain>
    </source>
</reference>
<dbReference type="PANTHER" id="PTHR43752">
    <property type="entry name" value="BNR/ASP-BOX REPEAT FAMILY PROTEIN"/>
    <property type="match status" value="1"/>
</dbReference>
<feature type="chain" id="PRO_5005601485" evidence="1">
    <location>
        <begin position="21"/>
        <end position="368"/>
    </location>
</feature>
<dbReference type="PANTHER" id="PTHR43752:SF2">
    <property type="entry name" value="BNR_ASP-BOX REPEAT FAMILY PROTEIN"/>
    <property type="match status" value="1"/>
</dbReference>
<keyword evidence="1" id="KW-0732">Signal</keyword>
<dbReference type="AlphaFoldDB" id="A0A0M0J445"/>
<comment type="caution">
    <text evidence="3">The sequence shown here is derived from an EMBL/GenBank/DDBJ whole genome shotgun (WGS) entry which is preliminary data.</text>
</comment>
<dbReference type="InterPro" id="IPR036278">
    <property type="entry name" value="Sialidase_sf"/>
</dbReference>
<feature type="domain" description="Sialidase" evidence="2">
    <location>
        <begin position="67"/>
        <end position="339"/>
    </location>
</feature>
<dbReference type="CDD" id="cd15482">
    <property type="entry name" value="Sialidase_non-viral"/>
    <property type="match status" value="1"/>
</dbReference>
<sequence>MKMQCGSEILLLLVFSAVSGLNVPIAQPSYDGVIRPTGDGREIAYMIPPFASSHASHVQPIVAGAGLAMVWFSGTKEGADNVSIVIAHLTTANSLAWSTAFVISRRPGYSNQNPVLHTSQDGSLHLFHSSQPASQGEDNASVWTAVAPDGIGAAPGMWSQPEEIFSKAGSFTKNRVLFALDNSTWLLPMYYATGPNDDQYSHIKTSNTLGQGPWGNLDFKDTSHLVQPTVIRSRSGYPRLTAFFRDRDAAHIYRATSDDDGKSWTSPAATPLPNNNAGIQACQLQDGRVAMVFNPTTKSRSLLAIALSEDEGLTWPHQRLLENETSGEFSYPTLFQDAVTRQLHVSYTFLRQTIKYTRLEVDWIARVR</sequence>
<evidence type="ECO:0000256" key="1">
    <source>
        <dbReference type="SAM" id="SignalP"/>
    </source>
</evidence>
<feature type="signal peptide" evidence="1">
    <location>
        <begin position="1"/>
        <end position="20"/>
    </location>
</feature>
<proteinExistence type="predicted"/>